<organism evidence="7 8">
    <name type="scientific">Vittaforma corneae (strain ATCC 50505)</name>
    <name type="common">Microsporidian parasite</name>
    <name type="synonym">Nosema corneum</name>
    <dbReference type="NCBI Taxonomy" id="993615"/>
    <lineage>
        <taxon>Eukaryota</taxon>
        <taxon>Fungi</taxon>
        <taxon>Fungi incertae sedis</taxon>
        <taxon>Microsporidia</taxon>
        <taxon>Nosematidae</taxon>
        <taxon>Vittaforma</taxon>
    </lineage>
</organism>
<dbReference type="RefSeq" id="XP_007604337.1">
    <property type="nucleotide sequence ID" value="XM_007604275.1"/>
</dbReference>
<dbReference type="HOGENOM" id="CLU_051078_2_2_1"/>
<evidence type="ECO:0000256" key="1">
    <source>
        <dbReference type="ARBA" id="ARBA00004141"/>
    </source>
</evidence>
<dbReference type="FunCoup" id="L2GMG8">
    <property type="interactions" value="8"/>
</dbReference>
<reference evidence="8" key="1">
    <citation type="submission" date="2011-05" db="EMBL/GenBank/DDBJ databases">
        <title>The genome sequence of Vittaforma corneae strain ATCC 50505.</title>
        <authorList>
            <consortium name="The Broad Institute Genome Sequencing Platform"/>
            <person name="Cuomo C."/>
            <person name="Didier E."/>
            <person name="Bowers L."/>
            <person name="Young S.K."/>
            <person name="Zeng Q."/>
            <person name="Gargeya S."/>
            <person name="Fitzgerald M."/>
            <person name="Haas B."/>
            <person name="Abouelleil A."/>
            <person name="Alvarado L."/>
            <person name="Arachchi H.M."/>
            <person name="Berlin A."/>
            <person name="Chapman S.B."/>
            <person name="Gearin G."/>
            <person name="Goldberg J."/>
            <person name="Griggs A."/>
            <person name="Gujja S."/>
            <person name="Hansen M."/>
            <person name="Heiman D."/>
            <person name="Howarth C."/>
            <person name="Larimer J."/>
            <person name="Lui A."/>
            <person name="MacDonald P.J.P."/>
            <person name="McCowen C."/>
            <person name="Montmayeur A."/>
            <person name="Murphy C."/>
            <person name="Neiman D."/>
            <person name="Pearson M."/>
            <person name="Priest M."/>
            <person name="Roberts A."/>
            <person name="Saif S."/>
            <person name="Shea T."/>
            <person name="Sisk P."/>
            <person name="Stolte C."/>
            <person name="Sykes S."/>
            <person name="Wortman J."/>
            <person name="Nusbaum C."/>
            <person name="Birren B."/>
        </authorList>
    </citation>
    <scope>NUCLEOTIDE SEQUENCE [LARGE SCALE GENOMIC DNA]</scope>
    <source>
        <strain evidence="8">ATCC 50505</strain>
    </source>
</reference>
<feature type="binding site" evidence="5">
    <location>
        <position position="73"/>
    </location>
    <ligand>
        <name>Zn(2+)</name>
        <dbReference type="ChEBI" id="CHEBI:29105"/>
    </ligand>
</feature>
<dbReference type="STRING" id="993615.L2GMG8"/>
<gene>
    <name evidence="7" type="ORF">VICG_00888</name>
</gene>
<dbReference type="InterPro" id="IPR004254">
    <property type="entry name" value="AdipoR/HlyIII-related"/>
</dbReference>
<dbReference type="EMBL" id="JH370135">
    <property type="protein sequence ID" value="ELA42041.1"/>
    <property type="molecule type" value="Genomic_DNA"/>
</dbReference>
<keyword evidence="2 6" id="KW-0812">Transmembrane</keyword>
<dbReference type="OMA" id="RIHQIAF"/>
<dbReference type="Pfam" id="PF03006">
    <property type="entry name" value="HlyIII"/>
    <property type="match status" value="1"/>
</dbReference>
<keyword evidence="3 6" id="KW-1133">Transmembrane helix</keyword>
<evidence type="ECO:0000256" key="3">
    <source>
        <dbReference type="ARBA" id="ARBA00022989"/>
    </source>
</evidence>
<feature type="transmembrane region" description="Helical" evidence="6">
    <location>
        <begin position="87"/>
        <end position="109"/>
    </location>
</feature>
<protein>
    <submittedName>
        <fullName evidence="7">Hemolysin III family channel protein</fullName>
    </submittedName>
</protein>
<accession>L2GMG8</accession>
<keyword evidence="5" id="KW-0862">Zinc</keyword>
<keyword evidence="5" id="KW-0479">Metal-binding</keyword>
<dbReference type="OrthoDB" id="529367at2759"/>
<evidence type="ECO:0000256" key="2">
    <source>
        <dbReference type="ARBA" id="ARBA00022692"/>
    </source>
</evidence>
<name>L2GMG8_VITCO</name>
<keyword evidence="8" id="KW-1185">Reference proteome</keyword>
<evidence type="ECO:0000256" key="6">
    <source>
        <dbReference type="SAM" id="Phobius"/>
    </source>
</evidence>
<evidence type="ECO:0000256" key="5">
    <source>
        <dbReference type="PIRSR" id="PIRSR604254-1"/>
    </source>
</evidence>
<feature type="transmembrane region" description="Helical" evidence="6">
    <location>
        <begin position="144"/>
        <end position="164"/>
    </location>
</feature>
<feature type="transmembrane region" description="Helical" evidence="6">
    <location>
        <begin position="115"/>
        <end position="137"/>
    </location>
</feature>
<evidence type="ECO:0000256" key="4">
    <source>
        <dbReference type="ARBA" id="ARBA00023136"/>
    </source>
</evidence>
<dbReference type="GO" id="GO:0016020">
    <property type="term" value="C:membrane"/>
    <property type="evidence" value="ECO:0007669"/>
    <property type="project" value="UniProtKB-SubCell"/>
</dbReference>
<keyword evidence="4 6" id="KW-0472">Membrane</keyword>
<feature type="binding site" evidence="5">
    <location>
        <position position="204"/>
    </location>
    <ligand>
        <name>Zn(2+)</name>
        <dbReference type="ChEBI" id="CHEBI:29105"/>
    </ligand>
</feature>
<dbReference type="Proteomes" id="UP000011082">
    <property type="component" value="Unassembled WGS sequence"/>
</dbReference>
<comment type="subcellular location">
    <subcellularLocation>
        <location evidence="1">Membrane</location>
        <topology evidence="1">Multi-pass membrane protein</topology>
    </subcellularLocation>
</comment>
<feature type="transmembrane region" description="Helical" evidence="6">
    <location>
        <begin position="27"/>
        <end position="49"/>
    </location>
</feature>
<proteinExistence type="predicted"/>
<evidence type="ECO:0000313" key="7">
    <source>
        <dbReference type="EMBL" id="ELA42041.1"/>
    </source>
</evidence>
<evidence type="ECO:0000313" key="8">
    <source>
        <dbReference type="Proteomes" id="UP000011082"/>
    </source>
</evidence>
<dbReference type="VEuPathDB" id="MicrosporidiaDB:VICG_00888"/>
<feature type="transmembrane region" description="Helical" evidence="6">
    <location>
        <begin position="170"/>
        <end position="189"/>
    </location>
</feature>
<feature type="transmembrane region" description="Helical" evidence="6">
    <location>
        <begin position="201"/>
        <end position="222"/>
    </location>
</feature>
<feature type="binding site" evidence="5">
    <location>
        <position position="208"/>
    </location>
    <ligand>
        <name>Zn(2+)</name>
        <dbReference type="ChEBI" id="CHEBI:29105"/>
    </ligand>
</feature>
<sequence>MNIQNSLRLNIQNNTFSLPKPKLRGKIHCAAFLLTCFGLLLFLLSSYLYQFNLGILIYLISQMLQFGVSSFYHIPDWNPKTKLFLRYLDHSCIFLLISGTQTSVLLNNIPKTEMSFALMAIKLSWGISLIGISRFLVFSRLYDIFDLICYICHGLIILPFIKLMAHFDTFELIFVCLGGIFYIVGGIVYGMERPNPVPELIGYHEIFHIFTLLANTCFAIVITKDYVYSVIFEKIK</sequence>
<dbReference type="GeneID" id="19881602"/>
<dbReference type="AlphaFoldDB" id="L2GMG8"/>
<dbReference type="GO" id="GO:0046872">
    <property type="term" value="F:metal ion binding"/>
    <property type="evidence" value="ECO:0007669"/>
    <property type="project" value="UniProtKB-KW"/>
</dbReference>
<dbReference type="InParanoid" id="L2GMG8"/>